<keyword evidence="9" id="KW-1185">Reference proteome</keyword>
<dbReference type="Proteomes" id="UP000177445">
    <property type="component" value="Chromosome"/>
</dbReference>
<feature type="domain" description="Polysaccharide chain length determinant N-terminal" evidence="7">
    <location>
        <begin position="14"/>
        <end position="67"/>
    </location>
</feature>
<evidence type="ECO:0000256" key="3">
    <source>
        <dbReference type="ARBA" id="ARBA00022692"/>
    </source>
</evidence>
<dbReference type="InterPro" id="IPR003856">
    <property type="entry name" value="LPS_length_determ_N"/>
</dbReference>
<feature type="transmembrane region" description="Helical" evidence="6">
    <location>
        <begin position="31"/>
        <end position="49"/>
    </location>
</feature>
<protein>
    <submittedName>
        <fullName evidence="8">Lipopolysaccharide biosynthesis protein</fullName>
    </submittedName>
</protein>
<dbReference type="PANTHER" id="PTHR32309">
    <property type="entry name" value="TYROSINE-PROTEIN KINASE"/>
    <property type="match status" value="1"/>
</dbReference>
<keyword evidence="2" id="KW-1003">Cell membrane</keyword>
<dbReference type="STRING" id="1874317.BKP64_02410"/>
<evidence type="ECO:0000256" key="2">
    <source>
        <dbReference type="ARBA" id="ARBA00022475"/>
    </source>
</evidence>
<dbReference type="Pfam" id="PF02706">
    <property type="entry name" value="Wzz"/>
    <property type="match status" value="1"/>
</dbReference>
<dbReference type="AlphaFoldDB" id="A0A1D9GHW9"/>
<dbReference type="GO" id="GO:0005886">
    <property type="term" value="C:plasma membrane"/>
    <property type="evidence" value="ECO:0007669"/>
    <property type="project" value="UniProtKB-SubCell"/>
</dbReference>
<accession>A0A1D9GHW9</accession>
<keyword evidence="5 6" id="KW-0472">Membrane</keyword>
<evidence type="ECO:0000256" key="5">
    <source>
        <dbReference type="ARBA" id="ARBA00023136"/>
    </source>
</evidence>
<evidence type="ECO:0000256" key="4">
    <source>
        <dbReference type="ARBA" id="ARBA00022989"/>
    </source>
</evidence>
<name>A0A1D9GHW9_9GAMM</name>
<reference evidence="8 9" key="1">
    <citation type="submission" date="2016-10" db="EMBL/GenBank/DDBJ databases">
        <title>Marinobacter salinus sp. nov., a moderately halophilic bacterium isolated from a tidal flat environment.</title>
        <authorList>
            <person name="Park S.-J."/>
        </authorList>
    </citation>
    <scope>NUCLEOTIDE SEQUENCE [LARGE SCALE GENOMIC DNA]</scope>
    <source>
        <strain evidence="8 9">Hb8</strain>
    </source>
</reference>
<dbReference type="EMBL" id="CP017715">
    <property type="protein sequence ID" value="AOY87124.1"/>
    <property type="molecule type" value="Genomic_DNA"/>
</dbReference>
<evidence type="ECO:0000256" key="6">
    <source>
        <dbReference type="SAM" id="Phobius"/>
    </source>
</evidence>
<evidence type="ECO:0000313" key="9">
    <source>
        <dbReference type="Proteomes" id="UP000177445"/>
    </source>
</evidence>
<keyword evidence="3 6" id="KW-0812">Transmembrane</keyword>
<keyword evidence="4 6" id="KW-1133">Transmembrane helix</keyword>
<evidence type="ECO:0000256" key="1">
    <source>
        <dbReference type="ARBA" id="ARBA00004651"/>
    </source>
</evidence>
<comment type="subcellular location">
    <subcellularLocation>
        <location evidence="1">Cell membrane</location>
        <topology evidence="1">Multi-pass membrane protein</topology>
    </subcellularLocation>
</comment>
<dbReference type="RefSeq" id="WP_070965534.1">
    <property type="nucleotide sequence ID" value="NZ_CP017715.1"/>
</dbReference>
<feature type="transmembrane region" description="Helical" evidence="6">
    <location>
        <begin position="219"/>
        <end position="242"/>
    </location>
</feature>
<evidence type="ECO:0000313" key="8">
    <source>
        <dbReference type="EMBL" id="AOY87124.1"/>
    </source>
</evidence>
<proteinExistence type="predicted"/>
<organism evidence="8 9">
    <name type="scientific">Marinobacter salinus</name>
    <dbReference type="NCBI Taxonomy" id="1874317"/>
    <lineage>
        <taxon>Bacteria</taxon>
        <taxon>Pseudomonadati</taxon>
        <taxon>Pseudomonadota</taxon>
        <taxon>Gammaproteobacteria</taxon>
        <taxon>Pseudomonadales</taxon>
        <taxon>Marinobacteraceae</taxon>
        <taxon>Marinobacter</taxon>
    </lineage>
</organism>
<sequence length="252" mass="28046">MEDRPRQTQPRYDDEIGLVDLATTFLRRRRVFYGVFLAVLLAGTAYAVFIPEKYDYVSLVKLAQKGESSYAENPASIIAILENRWVSEYQSVYHAQHGRNLPFEVTFENPESTGLVRIMSEASPSNKSDVEQLHTQLIDQLKQTQASTVSRLRQNMEKQIDSLSSTVDILEGREDSGAAIAAAIEKRLSLEAILESLQPMQVLAVSRQSPERQGPARSLIVMLAGLLGLMGGVFLAFFAEFAGAVKNQMSEM</sequence>
<dbReference type="KEGG" id="msq:BKP64_02410"/>
<dbReference type="OrthoDB" id="5781423at2"/>
<gene>
    <name evidence="8" type="ORF">BKP64_02410</name>
</gene>
<dbReference type="PANTHER" id="PTHR32309:SF31">
    <property type="entry name" value="CAPSULAR EXOPOLYSACCHARIDE FAMILY"/>
    <property type="match status" value="1"/>
</dbReference>
<dbReference type="InterPro" id="IPR050445">
    <property type="entry name" value="Bact_polysacc_biosynth/exp"/>
</dbReference>
<evidence type="ECO:0000259" key="7">
    <source>
        <dbReference type="Pfam" id="PF02706"/>
    </source>
</evidence>